<dbReference type="InterPro" id="IPR050248">
    <property type="entry name" value="Polysacc_deacetylase_ArnD"/>
</dbReference>
<dbReference type="PANTHER" id="PTHR10587:SF137">
    <property type="entry name" value="4-DEOXY-4-FORMAMIDO-L-ARABINOSE-PHOSPHOUNDECAPRENOL DEFORMYLASE ARND-RELATED"/>
    <property type="match status" value="1"/>
</dbReference>
<feature type="domain" description="NodB homology" evidence="3">
    <location>
        <begin position="106"/>
        <end position="288"/>
    </location>
</feature>
<protein>
    <submittedName>
        <fullName evidence="4">Peptidoglycan/xylan/chitin deacetylase (PgdA/CDA1 family)</fullName>
    </submittedName>
</protein>
<dbReference type="CDD" id="cd10917">
    <property type="entry name" value="CE4_NodB_like_6s_7s"/>
    <property type="match status" value="1"/>
</dbReference>
<feature type="compositionally biased region" description="Pro residues" evidence="1">
    <location>
        <begin position="37"/>
        <end position="92"/>
    </location>
</feature>
<evidence type="ECO:0000313" key="5">
    <source>
        <dbReference type="Proteomes" id="UP000573327"/>
    </source>
</evidence>
<dbReference type="PRINTS" id="PR01217">
    <property type="entry name" value="PRICHEXTENSN"/>
</dbReference>
<dbReference type="PANTHER" id="PTHR10587">
    <property type="entry name" value="GLYCOSYL TRANSFERASE-RELATED"/>
    <property type="match status" value="1"/>
</dbReference>
<accession>A0A7W7WJS9</accession>
<name>A0A7W7WJS9_9ACTN</name>
<sequence length="292" mass="30125">MRTRFALTALLATALLTSCTNSPDPKPSSPPVSNSPTPSPSPSPYPSPSLPPQPAPSPSASSEPPPPAPPTNRPSTPKPAPPASSTPKPQPAPGSSIVRSTASGGRTVALTFDDGPGAATGQVLDLLARYGARATFCLTGRNAAAYPAVVQRIRAEGHRLCDHSVSHPQPFAALSHHQAEYEIAAAEEMIVKAGGAGTKVLWFRAPGGGFTADNQGIAAANGLRPLGWSVDPRDWSRPGVAAIVGTVQRDLRPGGVVLLHDAGGDRSQTVTALRQLLPWLAAQGYTFDFPAV</sequence>
<dbReference type="Proteomes" id="UP000573327">
    <property type="component" value="Unassembled WGS sequence"/>
</dbReference>
<dbReference type="PROSITE" id="PS51677">
    <property type="entry name" value="NODB"/>
    <property type="match status" value="1"/>
</dbReference>
<feature type="region of interest" description="Disordered" evidence="1">
    <location>
        <begin position="18"/>
        <end position="100"/>
    </location>
</feature>
<dbReference type="RefSeq" id="WP_184921070.1">
    <property type="nucleotide sequence ID" value="NZ_JACHJR010000001.1"/>
</dbReference>
<dbReference type="Pfam" id="PF01522">
    <property type="entry name" value="Polysacc_deac_1"/>
    <property type="match status" value="1"/>
</dbReference>
<dbReference type="EMBL" id="JACHJR010000001">
    <property type="protein sequence ID" value="MBB4950142.1"/>
    <property type="molecule type" value="Genomic_DNA"/>
</dbReference>
<proteinExistence type="predicted"/>
<feature type="signal peptide" evidence="2">
    <location>
        <begin position="1"/>
        <end position="22"/>
    </location>
</feature>
<comment type="caution">
    <text evidence="4">The sequence shown here is derived from an EMBL/GenBank/DDBJ whole genome shotgun (WGS) entry which is preliminary data.</text>
</comment>
<reference evidence="4 5" key="1">
    <citation type="submission" date="2020-08" db="EMBL/GenBank/DDBJ databases">
        <title>Sequencing the genomes of 1000 actinobacteria strains.</title>
        <authorList>
            <person name="Klenk H.-P."/>
        </authorList>
    </citation>
    <scope>NUCLEOTIDE SEQUENCE [LARGE SCALE GENOMIC DNA]</scope>
    <source>
        <strain evidence="4 5">DSM 44786</strain>
    </source>
</reference>
<dbReference type="GO" id="GO:0005975">
    <property type="term" value="P:carbohydrate metabolic process"/>
    <property type="evidence" value="ECO:0007669"/>
    <property type="project" value="InterPro"/>
</dbReference>
<dbReference type="InterPro" id="IPR002509">
    <property type="entry name" value="NODB_dom"/>
</dbReference>
<keyword evidence="5" id="KW-1185">Reference proteome</keyword>
<dbReference type="InterPro" id="IPR011330">
    <property type="entry name" value="Glyco_hydro/deAcase_b/a-brl"/>
</dbReference>
<evidence type="ECO:0000313" key="4">
    <source>
        <dbReference type="EMBL" id="MBB4950142.1"/>
    </source>
</evidence>
<evidence type="ECO:0000259" key="3">
    <source>
        <dbReference type="PROSITE" id="PS51677"/>
    </source>
</evidence>
<feature type="chain" id="PRO_5039480463" evidence="2">
    <location>
        <begin position="23"/>
        <end position="292"/>
    </location>
</feature>
<evidence type="ECO:0000256" key="1">
    <source>
        <dbReference type="SAM" id="MobiDB-lite"/>
    </source>
</evidence>
<dbReference type="GO" id="GO:0016810">
    <property type="term" value="F:hydrolase activity, acting on carbon-nitrogen (but not peptide) bonds"/>
    <property type="evidence" value="ECO:0007669"/>
    <property type="project" value="InterPro"/>
</dbReference>
<dbReference type="SUPFAM" id="SSF88713">
    <property type="entry name" value="Glycoside hydrolase/deacetylase"/>
    <property type="match status" value="1"/>
</dbReference>
<dbReference type="PROSITE" id="PS51257">
    <property type="entry name" value="PROKAR_LIPOPROTEIN"/>
    <property type="match status" value="1"/>
</dbReference>
<evidence type="ECO:0000256" key="2">
    <source>
        <dbReference type="SAM" id="SignalP"/>
    </source>
</evidence>
<dbReference type="Gene3D" id="3.20.20.370">
    <property type="entry name" value="Glycoside hydrolase/deacetylase"/>
    <property type="match status" value="1"/>
</dbReference>
<gene>
    <name evidence="4" type="ORF">F4556_005677</name>
</gene>
<organism evidence="4 5">
    <name type="scientific">Kitasatospora gansuensis</name>
    <dbReference type="NCBI Taxonomy" id="258050"/>
    <lineage>
        <taxon>Bacteria</taxon>
        <taxon>Bacillati</taxon>
        <taxon>Actinomycetota</taxon>
        <taxon>Actinomycetes</taxon>
        <taxon>Kitasatosporales</taxon>
        <taxon>Streptomycetaceae</taxon>
        <taxon>Kitasatospora</taxon>
    </lineage>
</organism>
<dbReference type="AlphaFoldDB" id="A0A7W7WJS9"/>
<keyword evidence="2" id="KW-0732">Signal</keyword>